<evidence type="ECO:0000313" key="2">
    <source>
        <dbReference type="Proteomes" id="UP000054925"/>
    </source>
</evidence>
<proteinExistence type="predicted"/>
<dbReference type="InterPro" id="IPR012334">
    <property type="entry name" value="Pectin_lyas_fold"/>
</dbReference>
<dbReference type="EMBL" id="FCOL02000060">
    <property type="protein sequence ID" value="SAL81251.1"/>
    <property type="molecule type" value="Genomic_DNA"/>
</dbReference>
<dbReference type="InterPro" id="IPR011050">
    <property type="entry name" value="Pectin_lyase_fold/virulence"/>
</dbReference>
<gene>
    <name evidence="1" type="ORF">AWB67_05795</name>
</gene>
<sequence>MVNNRVTKNGASVATGSPKPLTLILWYGGAIYAQNSAGTWYRNGSPWTAIGTRDPRTNTAYGVLLDTSFGVKGDGKTNDRAALQAAIDGSVGQILMITGQSRIDMKGLDLRGKSHIRFAPGASIKLLPYNAEAYQMIRVWDVDGVIIENAYLDGSKELNASNTGEWGMAISINGATNLTIESPTTINCWGDGIYLDNSCSGSNAYSKNITINNHHAIGCRRQGMSIGSVSGLVLNSPIWENIGGTAPGAGLDIEPDNSATVLENIKIVNPTSKNCSGPGIQIWLSAFAGPTKKNVNISITGHTDVSSKVCAYSVQALRLNGYVVTGSITSASPVWNRPLNQAYLYADWDQAGPTVSVTNPKIVN</sequence>
<organism evidence="1 2">
    <name type="scientific">Caballeronia terrestris</name>
    <dbReference type="NCBI Taxonomy" id="1226301"/>
    <lineage>
        <taxon>Bacteria</taxon>
        <taxon>Pseudomonadati</taxon>
        <taxon>Pseudomonadota</taxon>
        <taxon>Betaproteobacteria</taxon>
        <taxon>Burkholderiales</taxon>
        <taxon>Burkholderiaceae</taxon>
        <taxon>Caballeronia</taxon>
    </lineage>
</organism>
<evidence type="ECO:0000313" key="1">
    <source>
        <dbReference type="EMBL" id="SAL81251.1"/>
    </source>
</evidence>
<evidence type="ECO:0008006" key="3">
    <source>
        <dbReference type="Google" id="ProtNLM"/>
    </source>
</evidence>
<comment type="caution">
    <text evidence="1">The sequence shown here is derived from an EMBL/GenBank/DDBJ whole genome shotgun (WGS) entry which is preliminary data.</text>
</comment>
<protein>
    <recommendedName>
        <fullName evidence="3">Right handed beta helix domain-containing protein</fullName>
    </recommendedName>
</protein>
<dbReference type="Gene3D" id="2.160.20.10">
    <property type="entry name" value="Single-stranded right-handed beta-helix, Pectin lyase-like"/>
    <property type="match status" value="1"/>
</dbReference>
<name>A0A158KLG6_9BURK</name>
<dbReference type="SUPFAM" id="SSF51126">
    <property type="entry name" value="Pectin lyase-like"/>
    <property type="match status" value="1"/>
</dbReference>
<keyword evidence="2" id="KW-1185">Reference proteome</keyword>
<reference evidence="1" key="1">
    <citation type="submission" date="2016-01" db="EMBL/GenBank/DDBJ databases">
        <authorList>
            <person name="Peeters C."/>
        </authorList>
    </citation>
    <scope>NUCLEOTIDE SEQUENCE [LARGE SCALE GENOMIC DNA]</scope>
    <source>
        <strain evidence="1">LMG 22937</strain>
    </source>
</reference>
<accession>A0A158KLG6</accession>
<dbReference type="AlphaFoldDB" id="A0A158KLG6"/>
<dbReference type="Proteomes" id="UP000054925">
    <property type="component" value="Unassembled WGS sequence"/>
</dbReference>